<dbReference type="Proteomes" id="UP001516464">
    <property type="component" value="Unassembled WGS sequence"/>
</dbReference>
<reference evidence="4 5" key="1">
    <citation type="submission" date="2019-01" db="EMBL/GenBank/DDBJ databases">
        <title>Genomes sequencing and comparative genomics of infectious freshwater microsporidia, Cucumispora dikerogammari and Thelohania contejeani.</title>
        <authorList>
            <person name="Cormier A."/>
            <person name="Giraud I."/>
            <person name="Wattier R."/>
            <person name="Teixeira M."/>
            <person name="Grandjean F."/>
            <person name="Rigaud T."/>
            <person name="Cordaux R."/>
        </authorList>
    </citation>
    <scope>NUCLEOTIDE SEQUENCE [LARGE SCALE GENOMIC DNA]</scope>
    <source>
        <strain evidence="4">T1</strain>
        <tissue evidence="4">Spores</tissue>
    </source>
</reference>
<evidence type="ECO:0000313" key="4">
    <source>
        <dbReference type="EMBL" id="KAF7683363.1"/>
    </source>
</evidence>
<sequence>MNEKIRNLLEGGEVEIQYMTEKEYYITEEERIKYEMRIGRWKGMFLTTTDQQILKYTFFIFKKANMSSILKIDEKCIWVFIRTVLYYYLPNPYHNSKHAMEVLHSGYIIYNLISKYNTCSNIQVISLILAFFLHDVGHLGIPSKQLYHEHELLRNMFSEKSLSENLHFFIAKKILLDERIGLFTNLTESEKNISLSVIKDCILATDLQNQKQILQNFNEKYFECELPGKYNKRNNKLKEIKNEEMLMIIKIADLSNLAKGSMISIISSLSVNEEIHPDKIINFFFEKDFIKKTVLPLYKCFALVFEEFNPIYKKCLKNYKSYKNFCKRIHK</sequence>
<organism evidence="4 5">
    <name type="scientific">Astathelohania contejeani</name>
    <dbReference type="NCBI Taxonomy" id="164912"/>
    <lineage>
        <taxon>Eukaryota</taxon>
        <taxon>Fungi</taxon>
        <taxon>Fungi incertae sedis</taxon>
        <taxon>Microsporidia</taxon>
        <taxon>Astathelohaniidae</taxon>
        <taxon>Astathelohania</taxon>
    </lineage>
</organism>
<keyword evidence="5" id="KW-1185">Reference proteome</keyword>
<comment type="caution">
    <text evidence="4">The sequence shown here is derived from an EMBL/GenBank/DDBJ whole genome shotgun (WGS) entry which is preliminary data.</text>
</comment>
<dbReference type="PRINTS" id="PR00387">
    <property type="entry name" value="PDIESTERASE1"/>
</dbReference>
<evidence type="ECO:0000256" key="2">
    <source>
        <dbReference type="ARBA" id="ARBA00022801"/>
    </source>
</evidence>
<dbReference type="Gene3D" id="1.10.1300.10">
    <property type="entry name" value="3'5'-cyclic nucleotide phosphodiesterase, catalytic domain"/>
    <property type="match status" value="1"/>
</dbReference>
<dbReference type="InterPro" id="IPR003607">
    <property type="entry name" value="HD/PDEase_dom"/>
</dbReference>
<dbReference type="PANTHER" id="PTHR11347">
    <property type="entry name" value="CYCLIC NUCLEOTIDE PHOSPHODIESTERASE"/>
    <property type="match status" value="1"/>
</dbReference>
<proteinExistence type="predicted"/>
<keyword evidence="2" id="KW-0378">Hydrolase</keyword>
<evidence type="ECO:0000256" key="1">
    <source>
        <dbReference type="ARBA" id="ARBA00022723"/>
    </source>
</evidence>
<evidence type="ECO:0000313" key="5">
    <source>
        <dbReference type="Proteomes" id="UP001516464"/>
    </source>
</evidence>
<accession>A0ABQ7HYX9</accession>
<dbReference type="SUPFAM" id="SSF109604">
    <property type="entry name" value="HD-domain/PDEase-like"/>
    <property type="match status" value="1"/>
</dbReference>
<dbReference type="PROSITE" id="PS51845">
    <property type="entry name" value="PDEASE_I_2"/>
    <property type="match status" value="1"/>
</dbReference>
<protein>
    <submittedName>
        <fullName evidence="4">cAMP-specific 3',5'-cyclic phosphodiesterase</fullName>
    </submittedName>
</protein>
<dbReference type="Pfam" id="PF00233">
    <property type="entry name" value="PDEase_I"/>
    <property type="match status" value="1"/>
</dbReference>
<dbReference type="EMBL" id="SBIQ01000095">
    <property type="protein sequence ID" value="KAF7683363.1"/>
    <property type="molecule type" value="Genomic_DNA"/>
</dbReference>
<gene>
    <name evidence="4" type="primary">dnc_0</name>
    <name evidence="4" type="ORF">TCON_1428</name>
</gene>
<feature type="domain" description="PDEase" evidence="3">
    <location>
        <begin position="14"/>
        <end position="331"/>
    </location>
</feature>
<dbReference type="InterPro" id="IPR002073">
    <property type="entry name" value="PDEase_catalytic_dom"/>
</dbReference>
<dbReference type="InterPro" id="IPR023088">
    <property type="entry name" value="PDEase"/>
</dbReference>
<dbReference type="CDD" id="cd00077">
    <property type="entry name" value="HDc"/>
    <property type="match status" value="1"/>
</dbReference>
<name>A0ABQ7HYX9_9MICR</name>
<dbReference type="InterPro" id="IPR036971">
    <property type="entry name" value="PDEase_catalytic_dom_sf"/>
</dbReference>
<keyword evidence="1" id="KW-0479">Metal-binding</keyword>
<evidence type="ECO:0000259" key="3">
    <source>
        <dbReference type="PROSITE" id="PS51845"/>
    </source>
</evidence>